<dbReference type="OrthoDB" id="1712432at2759"/>
<dbReference type="OMA" id="FAHENPC"/>
<dbReference type="GeneID" id="17298066"/>
<dbReference type="EMBL" id="JH993024">
    <property type="protein sequence ID" value="EKX41357.1"/>
    <property type="molecule type" value="Genomic_DNA"/>
</dbReference>
<protein>
    <recommendedName>
        <fullName evidence="2">Nucleotide-diphospho-sugar transferase domain-containing protein</fullName>
    </recommendedName>
</protein>
<dbReference type="PaxDb" id="55529-EKX41357"/>
<feature type="domain" description="Nucleotide-diphospho-sugar transferase" evidence="2">
    <location>
        <begin position="88"/>
        <end position="293"/>
    </location>
</feature>
<dbReference type="KEGG" id="gtt:GUITHDRAFT_142056"/>
<accession>L1IZ63</accession>
<dbReference type="GO" id="GO:0016757">
    <property type="term" value="F:glycosyltransferase activity"/>
    <property type="evidence" value="ECO:0007669"/>
    <property type="project" value="TreeGrafter"/>
</dbReference>
<dbReference type="RefSeq" id="XP_005828337.1">
    <property type="nucleotide sequence ID" value="XM_005828280.1"/>
</dbReference>
<dbReference type="HOGENOM" id="CLU_516275_0_0_1"/>
<dbReference type="Pfam" id="PF03407">
    <property type="entry name" value="Nucleotid_trans"/>
    <property type="match status" value="1"/>
</dbReference>
<dbReference type="EnsemblProtists" id="EKX41357">
    <property type="protein sequence ID" value="EKX41357"/>
    <property type="gene ID" value="GUITHDRAFT_142056"/>
</dbReference>
<reference evidence="3 5" key="1">
    <citation type="journal article" date="2012" name="Nature">
        <title>Algal genomes reveal evolutionary mosaicism and the fate of nucleomorphs.</title>
        <authorList>
            <consortium name="DOE Joint Genome Institute"/>
            <person name="Curtis B.A."/>
            <person name="Tanifuji G."/>
            <person name="Burki F."/>
            <person name="Gruber A."/>
            <person name="Irimia M."/>
            <person name="Maruyama S."/>
            <person name="Arias M.C."/>
            <person name="Ball S.G."/>
            <person name="Gile G.H."/>
            <person name="Hirakawa Y."/>
            <person name="Hopkins J.F."/>
            <person name="Kuo A."/>
            <person name="Rensing S.A."/>
            <person name="Schmutz J."/>
            <person name="Symeonidi A."/>
            <person name="Elias M."/>
            <person name="Eveleigh R.J."/>
            <person name="Herman E.K."/>
            <person name="Klute M.J."/>
            <person name="Nakayama T."/>
            <person name="Obornik M."/>
            <person name="Reyes-Prieto A."/>
            <person name="Armbrust E.V."/>
            <person name="Aves S.J."/>
            <person name="Beiko R.G."/>
            <person name="Coutinho P."/>
            <person name="Dacks J.B."/>
            <person name="Durnford D.G."/>
            <person name="Fast N.M."/>
            <person name="Green B.R."/>
            <person name="Grisdale C.J."/>
            <person name="Hempel F."/>
            <person name="Henrissat B."/>
            <person name="Hoppner M.P."/>
            <person name="Ishida K."/>
            <person name="Kim E."/>
            <person name="Koreny L."/>
            <person name="Kroth P.G."/>
            <person name="Liu Y."/>
            <person name="Malik S.B."/>
            <person name="Maier U.G."/>
            <person name="McRose D."/>
            <person name="Mock T."/>
            <person name="Neilson J.A."/>
            <person name="Onodera N.T."/>
            <person name="Poole A.M."/>
            <person name="Pritham E.J."/>
            <person name="Richards T.A."/>
            <person name="Rocap G."/>
            <person name="Roy S.W."/>
            <person name="Sarai C."/>
            <person name="Schaack S."/>
            <person name="Shirato S."/>
            <person name="Slamovits C.H."/>
            <person name="Spencer D.F."/>
            <person name="Suzuki S."/>
            <person name="Worden A.Z."/>
            <person name="Zauner S."/>
            <person name="Barry K."/>
            <person name="Bell C."/>
            <person name="Bharti A.K."/>
            <person name="Crow J.A."/>
            <person name="Grimwood J."/>
            <person name="Kramer R."/>
            <person name="Lindquist E."/>
            <person name="Lucas S."/>
            <person name="Salamov A."/>
            <person name="McFadden G.I."/>
            <person name="Lane C.E."/>
            <person name="Keeling P.J."/>
            <person name="Gray M.W."/>
            <person name="Grigoriev I.V."/>
            <person name="Archibald J.M."/>
        </authorList>
    </citation>
    <scope>NUCLEOTIDE SEQUENCE</scope>
    <source>
        <strain evidence="3 5">CCMP2712</strain>
    </source>
</reference>
<keyword evidence="5" id="KW-1185">Reference proteome</keyword>
<feature type="signal peptide" evidence="1">
    <location>
        <begin position="1"/>
        <end position="32"/>
    </location>
</feature>
<dbReference type="PANTHER" id="PTHR47032:SF1">
    <property type="entry name" value="UDP-D-XYLOSE:L-FUCOSE ALPHA-1,3-D-XYLOSYLTRANSFERASE-RELATED"/>
    <property type="match status" value="1"/>
</dbReference>
<reference evidence="4" key="3">
    <citation type="submission" date="2016-03" db="UniProtKB">
        <authorList>
            <consortium name="EnsemblProtists"/>
        </authorList>
    </citation>
    <scope>IDENTIFICATION</scope>
</reference>
<sequence>MGWKRISRAGGFALKALLLLSLVDFFGMQCIGEQIADEDPVPLSELVSAQASKCKHQSCKRSIILGFANKGYSKFAFNWVLSLRHAEVENFLLVALDEEAHLHFTRHHVTSYYNASMGTTDAKSQHHGSKTFRNIMEIRLRYVVELLEQDFDVWLTDVDSVFNTDPFVFLDADSAAELAYDTPFLPKGKDSPLMVMAGFFYMRRCSKFPENCALLKETIKYIDDHPEKHDQFAFNAVLSRKEAEGYKYKLMDPLLFCNGALYFSERAPQMLGMKSAVVQNNHITGVLSKRHRFREHLLWYLDPPSYYQNETAKYLLFDNVQDPLLGIVHEMASLKSAMLMGRMLNRIVILPLFCLYNKVDGVYSGSSDWCTVEEFIELDPQLTRTSRGGGRIEEAKMKINVKADKYDHEDEGDLIFTSKHDDGVKFVSHGGGGDGSAGASEEEIRRWFGKGSRHEEERVLSLESLLGRVQGFGSEEEREKFEEDWARGVREREEIRRHINHTISQLSRPFTCLIAWGRKFDGEMTPVT</sequence>
<evidence type="ECO:0000313" key="5">
    <source>
        <dbReference type="Proteomes" id="UP000011087"/>
    </source>
</evidence>
<dbReference type="PANTHER" id="PTHR47032">
    <property type="entry name" value="UDP-D-XYLOSE:L-FUCOSE ALPHA-1,3-D-XYLOSYLTRANSFERASE-RELATED"/>
    <property type="match status" value="1"/>
</dbReference>
<dbReference type="GO" id="GO:0005794">
    <property type="term" value="C:Golgi apparatus"/>
    <property type="evidence" value="ECO:0007669"/>
    <property type="project" value="TreeGrafter"/>
</dbReference>
<evidence type="ECO:0000313" key="4">
    <source>
        <dbReference type="EnsemblProtists" id="EKX41357"/>
    </source>
</evidence>
<organism evidence="3">
    <name type="scientific">Guillardia theta (strain CCMP2712)</name>
    <name type="common">Cryptophyte</name>
    <dbReference type="NCBI Taxonomy" id="905079"/>
    <lineage>
        <taxon>Eukaryota</taxon>
        <taxon>Cryptophyceae</taxon>
        <taxon>Pyrenomonadales</taxon>
        <taxon>Geminigeraceae</taxon>
        <taxon>Guillardia</taxon>
    </lineage>
</organism>
<evidence type="ECO:0000259" key="2">
    <source>
        <dbReference type="Pfam" id="PF03407"/>
    </source>
</evidence>
<dbReference type="InterPro" id="IPR052636">
    <property type="entry name" value="UDP-D-xylose:L-fucose_XylT"/>
</dbReference>
<feature type="chain" id="PRO_5008770700" description="Nucleotide-diphospho-sugar transferase domain-containing protein" evidence="1">
    <location>
        <begin position="33"/>
        <end position="528"/>
    </location>
</feature>
<reference evidence="5" key="2">
    <citation type="submission" date="2012-11" db="EMBL/GenBank/DDBJ databases">
        <authorList>
            <person name="Kuo A."/>
            <person name="Curtis B.A."/>
            <person name="Tanifuji G."/>
            <person name="Burki F."/>
            <person name="Gruber A."/>
            <person name="Irimia M."/>
            <person name="Maruyama S."/>
            <person name="Arias M.C."/>
            <person name="Ball S.G."/>
            <person name="Gile G.H."/>
            <person name="Hirakawa Y."/>
            <person name="Hopkins J.F."/>
            <person name="Rensing S.A."/>
            <person name="Schmutz J."/>
            <person name="Symeonidi A."/>
            <person name="Elias M."/>
            <person name="Eveleigh R.J."/>
            <person name="Herman E.K."/>
            <person name="Klute M.J."/>
            <person name="Nakayama T."/>
            <person name="Obornik M."/>
            <person name="Reyes-Prieto A."/>
            <person name="Armbrust E.V."/>
            <person name="Aves S.J."/>
            <person name="Beiko R.G."/>
            <person name="Coutinho P."/>
            <person name="Dacks J.B."/>
            <person name="Durnford D.G."/>
            <person name="Fast N.M."/>
            <person name="Green B.R."/>
            <person name="Grisdale C."/>
            <person name="Hempe F."/>
            <person name="Henrissat B."/>
            <person name="Hoppner M.P."/>
            <person name="Ishida K.-I."/>
            <person name="Kim E."/>
            <person name="Koreny L."/>
            <person name="Kroth P.G."/>
            <person name="Liu Y."/>
            <person name="Malik S.-B."/>
            <person name="Maier U.G."/>
            <person name="McRose D."/>
            <person name="Mock T."/>
            <person name="Neilson J.A."/>
            <person name="Onodera N.T."/>
            <person name="Poole A.M."/>
            <person name="Pritham E.J."/>
            <person name="Richards T.A."/>
            <person name="Rocap G."/>
            <person name="Roy S.W."/>
            <person name="Sarai C."/>
            <person name="Schaack S."/>
            <person name="Shirato S."/>
            <person name="Slamovits C.H."/>
            <person name="Spencer D.F."/>
            <person name="Suzuki S."/>
            <person name="Worden A.Z."/>
            <person name="Zauner S."/>
            <person name="Barry K."/>
            <person name="Bell C."/>
            <person name="Bharti A.K."/>
            <person name="Crow J.A."/>
            <person name="Grimwood J."/>
            <person name="Kramer R."/>
            <person name="Lindquist E."/>
            <person name="Lucas S."/>
            <person name="Salamov A."/>
            <person name="McFadden G.I."/>
            <person name="Lane C.E."/>
            <person name="Keeling P.J."/>
            <person name="Gray M.W."/>
            <person name="Grigoriev I.V."/>
            <person name="Archibald J.M."/>
        </authorList>
    </citation>
    <scope>NUCLEOTIDE SEQUENCE</scope>
    <source>
        <strain evidence="5">CCMP2712</strain>
    </source>
</reference>
<evidence type="ECO:0000313" key="3">
    <source>
        <dbReference type="EMBL" id="EKX41357.1"/>
    </source>
</evidence>
<proteinExistence type="predicted"/>
<dbReference type="InterPro" id="IPR005069">
    <property type="entry name" value="Nucl-diP-sugar_transferase"/>
</dbReference>
<name>L1IZ63_GUITC</name>
<dbReference type="AlphaFoldDB" id="L1IZ63"/>
<dbReference type="Proteomes" id="UP000011087">
    <property type="component" value="Unassembled WGS sequence"/>
</dbReference>
<evidence type="ECO:0000256" key="1">
    <source>
        <dbReference type="SAM" id="SignalP"/>
    </source>
</evidence>
<gene>
    <name evidence="3" type="ORF">GUITHDRAFT_142056</name>
</gene>
<keyword evidence="1" id="KW-0732">Signal</keyword>